<gene>
    <name evidence="2" type="ORF">SAMN02745121_08535</name>
</gene>
<evidence type="ECO:0000313" key="2">
    <source>
        <dbReference type="EMBL" id="SFF38807.1"/>
    </source>
</evidence>
<dbReference type="OrthoDB" id="5505676at2"/>
<keyword evidence="3" id="KW-1185">Reference proteome</keyword>
<evidence type="ECO:0000256" key="1">
    <source>
        <dbReference type="SAM" id="MobiDB-lite"/>
    </source>
</evidence>
<dbReference type="EMBL" id="FOMX01000059">
    <property type="protein sequence ID" value="SFF38807.1"/>
    <property type="molecule type" value="Genomic_DNA"/>
</dbReference>
<proteinExistence type="predicted"/>
<evidence type="ECO:0000313" key="3">
    <source>
        <dbReference type="Proteomes" id="UP000199400"/>
    </source>
</evidence>
<accession>A0A1I2ICH3</accession>
<feature type="compositionally biased region" description="Low complexity" evidence="1">
    <location>
        <begin position="49"/>
        <end position="63"/>
    </location>
</feature>
<name>A0A1I2ICH3_9BACT</name>
<feature type="region of interest" description="Disordered" evidence="1">
    <location>
        <begin position="41"/>
        <end position="68"/>
    </location>
</feature>
<dbReference type="AlphaFoldDB" id="A0A1I2ICH3"/>
<organism evidence="2 3">
    <name type="scientific">Nannocystis exedens</name>
    <dbReference type="NCBI Taxonomy" id="54"/>
    <lineage>
        <taxon>Bacteria</taxon>
        <taxon>Pseudomonadati</taxon>
        <taxon>Myxococcota</taxon>
        <taxon>Polyangia</taxon>
        <taxon>Nannocystales</taxon>
        <taxon>Nannocystaceae</taxon>
        <taxon>Nannocystis</taxon>
    </lineage>
</organism>
<sequence length="109" mass="11895">MNEPWTTEIMRGLHDMRVGTFGAEGENVVYNFGLGICPDGRLSAQRKQSTGTPSSTAGSSPPSRLSRSTFPNEVLALLAGRCQKISYEFTGAAHRPRHRATKRLAPPRP</sequence>
<protein>
    <submittedName>
        <fullName evidence="2">Uncharacterized protein</fullName>
    </submittedName>
</protein>
<dbReference type="RefSeq" id="WP_100793534.1">
    <property type="nucleotide sequence ID" value="NZ_FOMX01000059.1"/>
</dbReference>
<dbReference type="Proteomes" id="UP000199400">
    <property type="component" value="Unassembled WGS sequence"/>
</dbReference>
<reference evidence="3" key="1">
    <citation type="submission" date="2016-10" db="EMBL/GenBank/DDBJ databases">
        <authorList>
            <person name="Varghese N."/>
            <person name="Submissions S."/>
        </authorList>
    </citation>
    <scope>NUCLEOTIDE SEQUENCE [LARGE SCALE GENOMIC DNA]</scope>
    <source>
        <strain evidence="3">ATCC 25963</strain>
    </source>
</reference>